<sequence length="245" mass="27181">MQKGEIPPNPSEAPALRPSKSLVEEGKKSLSIDHCSQFIFSFLVSSIISGHPRRLSFYRTLPLFFSSSTKKKGKSLSGFVVVFFPCAVSPIISGHPRRIISGLLHHLWYFLLRRKKEGKACLVLWLSSSPARSPPSSPAILAVVQSPPNGCCRPSSPTAAPGMDPPHNSHPHLNLQARGLIRRPSLLRPPRSNHPHLSFMAYGRQGRPSPSMSQHSRSSHSHVWLVTWPKLYRFSLSLCTIDVCD</sequence>
<evidence type="ECO:0000313" key="2">
    <source>
        <dbReference type="Proteomes" id="UP001234297"/>
    </source>
</evidence>
<accession>A0ACC2KTD0</accession>
<gene>
    <name evidence="1" type="ORF">MRB53_033036</name>
</gene>
<organism evidence="1 2">
    <name type="scientific">Persea americana</name>
    <name type="common">Avocado</name>
    <dbReference type="NCBI Taxonomy" id="3435"/>
    <lineage>
        <taxon>Eukaryota</taxon>
        <taxon>Viridiplantae</taxon>
        <taxon>Streptophyta</taxon>
        <taxon>Embryophyta</taxon>
        <taxon>Tracheophyta</taxon>
        <taxon>Spermatophyta</taxon>
        <taxon>Magnoliopsida</taxon>
        <taxon>Magnoliidae</taxon>
        <taxon>Laurales</taxon>
        <taxon>Lauraceae</taxon>
        <taxon>Persea</taxon>
    </lineage>
</organism>
<reference evidence="1 2" key="1">
    <citation type="journal article" date="2022" name="Hortic Res">
        <title>A haplotype resolved chromosomal level avocado genome allows analysis of novel avocado genes.</title>
        <authorList>
            <person name="Nath O."/>
            <person name="Fletcher S.J."/>
            <person name="Hayward A."/>
            <person name="Shaw L.M."/>
            <person name="Masouleh A.K."/>
            <person name="Furtado A."/>
            <person name="Henry R.J."/>
            <person name="Mitter N."/>
        </authorList>
    </citation>
    <scope>NUCLEOTIDE SEQUENCE [LARGE SCALE GENOMIC DNA]</scope>
    <source>
        <strain evidence="2">cv. Hass</strain>
    </source>
</reference>
<keyword evidence="2" id="KW-1185">Reference proteome</keyword>
<evidence type="ECO:0000313" key="1">
    <source>
        <dbReference type="EMBL" id="KAJ8624506.1"/>
    </source>
</evidence>
<dbReference type="EMBL" id="CM056819">
    <property type="protein sequence ID" value="KAJ8624506.1"/>
    <property type="molecule type" value="Genomic_DNA"/>
</dbReference>
<protein>
    <submittedName>
        <fullName evidence="1">Uncharacterized protein</fullName>
    </submittedName>
</protein>
<proteinExistence type="predicted"/>
<dbReference type="Proteomes" id="UP001234297">
    <property type="component" value="Chromosome 11"/>
</dbReference>
<comment type="caution">
    <text evidence="1">The sequence shown here is derived from an EMBL/GenBank/DDBJ whole genome shotgun (WGS) entry which is preliminary data.</text>
</comment>
<name>A0ACC2KTD0_PERAE</name>